<evidence type="ECO:0000256" key="1">
    <source>
        <dbReference type="SAM" id="Phobius"/>
    </source>
</evidence>
<keyword evidence="1" id="KW-0812">Transmembrane</keyword>
<organism evidence="2">
    <name type="scientific">Babesia bovis</name>
    <dbReference type="NCBI Taxonomy" id="5865"/>
    <lineage>
        <taxon>Eukaryota</taxon>
        <taxon>Sar</taxon>
        <taxon>Alveolata</taxon>
        <taxon>Apicomplexa</taxon>
        <taxon>Aconoidasida</taxon>
        <taxon>Piroplasmida</taxon>
        <taxon>Babesiidae</taxon>
        <taxon>Babesia</taxon>
    </lineage>
</organism>
<proteinExistence type="evidence at transcript level"/>
<feature type="transmembrane region" description="Helical" evidence="1">
    <location>
        <begin position="21"/>
        <end position="44"/>
    </location>
</feature>
<name>S6AZZ4_BABBO</name>
<reference evidence="2" key="1">
    <citation type="journal article" date="2014" name="BMC Genomics">
        <title>The Babesia bovis gene and promoter model: an update from full-length EST analysis.</title>
        <authorList>
            <person name="Yamagishi J."/>
            <person name="Wakaguri H."/>
            <person name="Yokoyama N."/>
            <person name="Yamashita R."/>
            <person name="Suzuki Y."/>
            <person name="Xuan X."/>
            <person name="Igarashi I."/>
        </authorList>
    </citation>
    <scope>NUCLEOTIDE SEQUENCE</scope>
    <source>
        <strain evidence="2">Texas</strain>
    </source>
</reference>
<dbReference type="AlphaFoldDB" id="S6AZZ4"/>
<sequence>MCTKCPKKKSNDQPYSHLRDLLILLIPSVALYVVTAVTLTKAAALDLPYVTNYLGCAAFLLGSIAYIFVPFVQAYNKASSCNSPNKGEKGSHP</sequence>
<protein>
    <submittedName>
        <fullName evidence="2">Uncharacterized protein</fullName>
    </submittedName>
</protein>
<dbReference type="EMBL" id="AK440829">
    <property type="protein sequence ID" value="BAN64623.1"/>
    <property type="molecule type" value="mRNA"/>
</dbReference>
<keyword evidence="1" id="KW-1133">Transmembrane helix</keyword>
<accession>S6AZZ4</accession>
<feature type="transmembrane region" description="Helical" evidence="1">
    <location>
        <begin position="50"/>
        <end position="69"/>
    </location>
</feature>
<dbReference type="VEuPathDB" id="PiroplasmaDB:BBOV_II006775"/>
<keyword evidence="1" id="KW-0472">Membrane</keyword>
<evidence type="ECO:0000313" key="2">
    <source>
        <dbReference type="EMBL" id="BAN64623.1"/>
    </source>
</evidence>